<dbReference type="EMBL" id="VXAG01000013">
    <property type="protein sequence ID" value="NXJ73810.1"/>
    <property type="molecule type" value="Genomic_DNA"/>
</dbReference>
<keyword evidence="12" id="KW-0391">Immunity</keyword>
<sequence>SLSLCLQCKEFTFHTGYEVLIQRLLDGRKMCKDVEDLLRQRAQAEERYGKELIQIARKAGGQTEINTLKTAFERLKQQIESVGNAHVQLAVMLKDELKGIEEFRERQKEQRKKYESAMERLQKSKLSHYKRTMESKKTYEQKCKEADEAEQSFERTSASGNQKQTEKSQNKAKQCRDAANEAENVYKQNIEQLDKVRTEWEQEHIKTCEVFQLQECDRITILRNSLWVHCNQLSMQCVKDDELYEEVRVSLENCVVESDIDYFIKTKMTGTQPPDAIGYENYYSREPNRCNSSPTQSCGMMKRLSGLLHASSKNNTGSAAPSAPPLGTHLQEISLADKTDGVYASIFVNEEAGITSQDYRVLYDYTAQNVDELDISEGDIVVVIEENEDGWWTAERNGQRGFVPGSYLEKL</sequence>
<dbReference type="SUPFAM" id="SSF103657">
    <property type="entry name" value="BAR/IMD domain-like"/>
    <property type="match status" value="1"/>
</dbReference>
<dbReference type="OrthoDB" id="10255964at2759"/>
<evidence type="ECO:0000256" key="7">
    <source>
        <dbReference type="ARBA" id="ARBA00022475"/>
    </source>
</evidence>
<accession>A0A7L0DSX7</accession>
<dbReference type="GO" id="GO:0045087">
    <property type="term" value="P:innate immune response"/>
    <property type="evidence" value="ECO:0007669"/>
    <property type="project" value="UniProtKB-KW"/>
</dbReference>
<feature type="compositionally biased region" description="Basic and acidic residues" evidence="24">
    <location>
        <begin position="164"/>
        <end position="173"/>
    </location>
</feature>
<dbReference type="InterPro" id="IPR036028">
    <property type="entry name" value="SH3-like_dom_sf"/>
</dbReference>
<feature type="non-terminal residue" evidence="27">
    <location>
        <position position="411"/>
    </location>
</feature>
<dbReference type="PRINTS" id="PR00452">
    <property type="entry name" value="SH3DOMAIN"/>
</dbReference>
<evidence type="ECO:0000256" key="15">
    <source>
        <dbReference type="ARBA" id="ARBA00023136"/>
    </source>
</evidence>
<evidence type="ECO:0000256" key="16">
    <source>
        <dbReference type="ARBA" id="ARBA00023198"/>
    </source>
</evidence>
<evidence type="ECO:0000259" key="25">
    <source>
        <dbReference type="PROSITE" id="PS50002"/>
    </source>
</evidence>
<feature type="non-terminal residue" evidence="27">
    <location>
        <position position="1"/>
    </location>
</feature>
<keyword evidence="13" id="KW-0130">Cell adhesion</keyword>
<protein>
    <recommendedName>
        <fullName evidence="21">Proline-serine-threonine phosphatase-interacting protein 1</fullName>
    </recommendedName>
</protein>
<evidence type="ECO:0000256" key="19">
    <source>
        <dbReference type="ARBA" id="ARBA00057396"/>
    </source>
</evidence>
<dbReference type="FunFam" id="1.20.1270.60:FF:000037">
    <property type="entry name" value="Proline-serine-threonine phosphatase interacting protein 1"/>
    <property type="match status" value="1"/>
</dbReference>
<dbReference type="InterPro" id="IPR031160">
    <property type="entry name" value="F_BAR_dom"/>
</dbReference>
<evidence type="ECO:0000256" key="12">
    <source>
        <dbReference type="ARBA" id="ARBA00022859"/>
    </source>
</evidence>
<dbReference type="GO" id="GO:0005884">
    <property type="term" value="C:actin filament"/>
    <property type="evidence" value="ECO:0007669"/>
    <property type="project" value="TreeGrafter"/>
</dbReference>
<keyword evidence="9" id="KW-0597">Phosphoprotein</keyword>
<dbReference type="Proteomes" id="UP000550660">
    <property type="component" value="Unassembled WGS sequence"/>
</dbReference>
<evidence type="ECO:0000256" key="17">
    <source>
        <dbReference type="ARBA" id="ARBA00023212"/>
    </source>
</evidence>
<feature type="domain" description="SH3" evidence="25">
    <location>
        <begin position="354"/>
        <end position="411"/>
    </location>
</feature>
<keyword evidence="14 23" id="KW-0175">Coiled coil</keyword>
<dbReference type="GO" id="GO:0007155">
    <property type="term" value="P:cell adhesion"/>
    <property type="evidence" value="ECO:0007669"/>
    <property type="project" value="UniProtKB-KW"/>
</dbReference>
<evidence type="ECO:0000256" key="3">
    <source>
        <dbReference type="ARBA" id="ARBA00004510"/>
    </source>
</evidence>
<dbReference type="PANTHER" id="PTHR23065">
    <property type="entry name" value="PROLINE-SERINE-THREONINE PHOSPHATASE INTERACTING PROTEIN 1"/>
    <property type="match status" value="1"/>
</dbReference>
<dbReference type="GO" id="GO:0051015">
    <property type="term" value="F:actin filament binding"/>
    <property type="evidence" value="ECO:0007669"/>
    <property type="project" value="TreeGrafter"/>
</dbReference>
<evidence type="ECO:0000256" key="20">
    <source>
        <dbReference type="ARBA" id="ARBA00060447"/>
    </source>
</evidence>
<dbReference type="CDD" id="cd11824">
    <property type="entry name" value="SH3_PSTPIP1"/>
    <property type="match status" value="1"/>
</dbReference>
<dbReference type="GO" id="GO:0030027">
    <property type="term" value="C:lamellipodium"/>
    <property type="evidence" value="ECO:0007669"/>
    <property type="project" value="UniProtKB-SubCell"/>
</dbReference>
<dbReference type="SMART" id="SM00326">
    <property type="entry name" value="SH3"/>
    <property type="match status" value="1"/>
</dbReference>
<keyword evidence="15" id="KW-0472">Membrane</keyword>
<evidence type="ECO:0000256" key="1">
    <source>
        <dbReference type="ARBA" id="ARBA00004202"/>
    </source>
</evidence>
<evidence type="ECO:0000256" key="23">
    <source>
        <dbReference type="PROSITE-ProRule" id="PRU01077"/>
    </source>
</evidence>
<evidence type="ECO:0000313" key="27">
    <source>
        <dbReference type="EMBL" id="NXJ73810.1"/>
    </source>
</evidence>
<dbReference type="PRINTS" id="PR01887">
    <property type="entry name" value="SPECTRNALPHA"/>
</dbReference>
<dbReference type="GO" id="GO:0001931">
    <property type="term" value="C:uropod"/>
    <property type="evidence" value="ECO:0007669"/>
    <property type="project" value="UniProtKB-SubCell"/>
</dbReference>
<keyword evidence="10" id="KW-0254">Endocytosis</keyword>
<comment type="subcellular location">
    <subcellularLocation>
        <location evidence="1">Cell membrane</location>
        <topology evidence="1">Peripheral membrane protein</topology>
    </subcellularLocation>
    <subcellularLocation>
        <location evidence="3">Cell projection</location>
        <location evidence="3">Lamellipodium</location>
    </subcellularLocation>
    <subcellularLocation>
        <location evidence="20">Cell projection</location>
        <location evidence="20">Uropodium</location>
    </subcellularLocation>
    <subcellularLocation>
        <location evidence="5">Cleavage furrow</location>
    </subcellularLocation>
    <subcellularLocation>
        <location evidence="2">Cytoplasm</location>
        <location evidence="2">Cytoskeleton</location>
    </subcellularLocation>
    <subcellularLocation>
        <location evidence="4">Cytoplasm</location>
        <location evidence="4">Perinuclear region</location>
    </subcellularLocation>
</comment>
<dbReference type="GO" id="GO:0032154">
    <property type="term" value="C:cleavage furrow"/>
    <property type="evidence" value="ECO:0007669"/>
    <property type="project" value="UniProtKB-SubCell"/>
</dbReference>
<feature type="domain" description="F-BAR" evidence="26">
    <location>
        <begin position="1"/>
        <end position="259"/>
    </location>
</feature>
<dbReference type="InterPro" id="IPR001060">
    <property type="entry name" value="FCH_dom"/>
</dbReference>
<evidence type="ECO:0000256" key="4">
    <source>
        <dbReference type="ARBA" id="ARBA00004556"/>
    </source>
</evidence>
<feature type="region of interest" description="Disordered" evidence="24">
    <location>
        <begin position="148"/>
        <end position="173"/>
    </location>
</feature>
<dbReference type="GO" id="GO:0030041">
    <property type="term" value="P:actin filament polymerization"/>
    <property type="evidence" value="ECO:0007669"/>
    <property type="project" value="TreeGrafter"/>
</dbReference>
<evidence type="ECO:0000313" key="28">
    <source>
        <dbReference type="Proteomes" id="UP000550660"/>
    </source>
</evidence>
<evidence type="ECO:0000256" key="24">
    <source>
        <dbReference type="SAM" id="MobiDB-lite"/>
    </source>
</evidence>
<dbReference type="InterPro" id="IPR030777">
    <property type="entry name" value="PSTPIP1_SH3"/>
</dbReference>
<keyword evidence="7" id="KW-1003">Cell membrane</keyword>
<keyword evidence="8" id="KW-0963">Cytoplasm</keyword>
<evidence type="ECO:0000256" key="9">
    <source>
        <dbReference type="ARBA" id="ARBA00022553"/>
    </source>
</evidence>
<evidence type="ECO:0000256" key="10">
    <source>
        <dbReference type="ARBA" id="ARBA00022583"/>
    </source>
</evidence>
<keyword evidence="6 22" id="KW-0728">SH3 domain</keyword>
<feature type="compositionally biased region" description="Polar residues" evidence="24">
    <location>
        <begin position="154"/>
        <end position="163"/>
    </location>
</feature>
<dbReference type="PROSITE" id="PS51741">
    <property type="entry name" value="F_BAR"/>
    <property type="match status" value="1"/>
</dbReference>
<evidence type="ECO:0000256" key="13">
    <source>
        <dbReference type="ARBA" id="ARBA00022889"/>
    </source>
</evidence>
<dbReference type="GO" id="GO:0048471">
    <property type="term" value="C:perinuclear region of cytoplasm"/>
    <property type="evidence" value="ECO:0007669"/>
    <property type="project" value="UniProtKB-SubCell"/>
</dbReference>
<dbReference type="Pfam" id="PF00018">
    <property type="entry name" value="SH3_1"/>
    <property type="match status" value="1"/>
</dbReference>
<dbReference type="SMART" id="SM00055">
    <property type="entry name" value="FCH"/>
    <property type="match status" value="1"/>
</dbReference>
<dbReference type="SUPFAM" id="SSF50044">
    <property type="entry name" value="SH3-domain"/>
    <property type="match status" value="1"/>
</dbReference>
<evidence type="ECO:0000259" key="26">
    <source>
        <dbReference type="PROSITE" id="PS51741"/>
    </source>
</evidence>
<comment type="caution">
    <text evidence="27">The sequence shown here is derived from an EMBL/GenBank/DDBJ whole genome shotgun (WGS) entry which is preliminary data.</text>
</comment>
<dbReference type="Pfam" id="PF00611">
    <property type="entry name" value="FCH"/>
    <property type="match status" value="1"/>
</dbReference>
<dbReference type="InterPro" id="IPR027267">
    <property type="entry name" value="AH/BAR_dom_sf"/>
</dbReference>
<dbReference type="FunFam" id="2.30.30.40:FF:000150">
    <property type="entry name" value="Proline-serine-threonine phosphatase interacting protein 1"/>
    <property type="match status" value="1"/>
</dbReference>
<gene>
    <name evidence="27" type="primary">Pstpip1</name>
    <name evidence="27" type="ORF">TROMEL_R03079</name>
</gene>
<evidence type="ECO:0000256" key="21">
    <source>
        <dbReference type="ARBA" id="ARBA00071018"/>
    </source>
</evidence>
<evidence type="ECO:0000256" key="18">
    <source>
        <dbReference type="ARBA" id="ARBA00023273"/>
    </source>
</evidence>
<keyword evidence="17" id="KW-0206">Cytoskeleton</keyword>
<keyword evidence="18" id="KW-0966">Cell projection</keyword>
<dbReference type="PROSITE" id="PS50002">
    <property type="entry name" value="SH3"/>
    <property type="match status" value="1"/>
</dbReference>
<evidence type="ECO:0000256" key="11">
    <source>
        <dbReference type="ARBA" id="ARBA00022588"/>
    </source>
</evidence>
<evidence type="ECO:0000256" key="6">
    <source>
        <dbReference type="ARBA" id="ARBA00022443"/>
    </source>
</evidence>
<organism evidence="27 28">
    <name type="scientific">Trogon melanurus</name>
    <name type="common">Black-tailed trogon</name>
    <dbReference type="NCBI Taxonomy" id="56311"/>
    <lineage>
        <taxon>Eukaryota</taxon>
        <taxon>Metazoa</taxon>
        <taxon>Chordata</taxon>
        <taxon>Craniata</taxon>
        <taxon>Vertebrata</taxon>
        <taxon>Euteleostomi</taxon>
        <taxon>Archelosauria</taxon>
        <taxon>Archosauria</taxon>
        <taxon>Dinosauria</taxon>
        <taxon>Saurischia</taxon>
        <taxon>Theropoda</taxon>
        <taxon>Coelurosauria</taxon>
        <taxon>Aves</taxon>
        <taxon>Neognathae</taxon>
        <taxon>Neoaves</taxon>
        <taxon>Telluraves</taxon>
        <taxon>Coraciimorphae</taxon>
        <taxon>Trogoniformes</taxon>
        <taxon>Trogonidae</taxon>
        <taxon>Trogon</taxon>
    </lineage>
</organism>
<dbReference type="PANTHER" id="PTHR23065:SF51">
    <property type="entry name" value="PROLINE-SERINE-THREONINE PHOSPHATASE-INTERACTING PROTEIN 1"/>
    <property type="match status" value="1"/>
</dbReference>
<evidence type="ECO:0000256" key="22">
    <source>
        <dbReference type="PROSITE-ProRule" id="PRU00192"/>
    </source>
</evidence>
<dbReference type="InterPro" id="IPR001452">
    <property type="entry name" value="SH3_domain"/>
</dbReference>
<dbReference type="Gene3D" id="1.20.1270.60">
    <property type="entry name" value="Arfaptin homology (AH) domain/BAR domain"/>
    <property type="match status" value="1"/>
</dbReference>
<keyword evidence="16" id="KW-0395">Inflammatory response</keyword>
<dbReference type="AlphaFoldDB" id="A0A7L0DSX7"/>
<evidence type="ECO:0000256" key="2">
    <source>
        <dbReference type="ARBA" id="ARBA00004245"/>
    </source>
</evidence>
<reference evidence="27 28" key="1">
    <citation type="submission" date="2019-09" db="EMBL/GenBank/DDBJ databases">
        <title>Bird 10,000 Genomes (B10K) Project - Family phase.</title>
        <authorList>
            <person name="Zhang G."/>
        </authorList>
    </citation>
    <scope>NUCLEOTIDE SEQUENCE [LARGE SCALE GENOMIC DNA]</scope>
    <source>
        <strain evidence="27">B10K-DU-007-40</strain>
        <tissue evidence="27">Mixed tissue sample</tissue>
    </source>
</reference>
<proteinExistence type="predicted"/>
<name>A0A7L0DSX7_TROML</name>
<keyword evidence="11" id="KW-0399">Innate immunity</keyword>
<comment type="function">
    <text evidence="19">Involved in regulation of the actin cytoskeleton. May regulate WAS actin-bundling activity. Bridges the interaction between ABL1 and PTPN18 leading to ABL1 dephosphorylation. May play a role as a scaffold protein between PTPN12 and WAS and allow PTPN12 to dephosphorylate WAS. Has the potential to physically couple CD2 and CD2AP to WAS. Acts downstream of CD2 and CD2AP to recruit WAS to the T-cell:APC contact site so as to promote the actin polymerization required for synapse induction during T-cell activation. Down-regulates CD2-stimulated adhesion through the coupling of PTPN12 to CD2. Also has a role in innate immunity and the inflammatory response. Recruited to inflammasomes by MEFV. Induces formation of pyroptosomes, large supramolecular structures composed of oligomerized PYCARD dimers which form prior to inflammatory apoptosis. Binding to MEFV allows MEFV to bind to PYCARD and facilitates pyroptosome formation. Regulates endocytosis and cell migration in neutrophils.</text>
</comment>
<dbReference type="GO" id="GO:0006897">
    <property type="term" value="P:endocytosis"/>
    <property type="evidence" value="ECO:0007669"/>
    <property type="project" value="UniProtKB-KW"/>
</dbReference>
<evidence type="ECO:0000256" key="14">
    <source>
        <dbReference type="ARBA" id="ARBA00023054"/>
    </source>
</evidence>
<evidence type="ECO:0000256" key="8">
    <source>
        <dbReference type="ARBA" id="ARBA00022490"/>
    </source>
</evidence>
<evidence type="ECO:0000256" key="5">
    <source>
        <dbReference type="ARBA" id="ARBA00004626"/>
    </source>
</evidence>
<dbReference type="Gene3D" id="2.30.30.40">
    <property type="entry name" value="SH3 Domains"/>
    <property type="match status" value="1"/>
</dbReference>
<keyword evidence="28" id="KW-1185">Reference proteome</keyword>
<dbReference type="GO" id="GO:0006954">
    <property type="term" value="P:inflammatory response"/>
    <property type="evidence" value="ECO:0007669"/>
    <property type="project" value="UniProtKB-KW"/>
</dbReference>